<gene>
    <name evidence="1" type="ORF">ISN44_As01g041120</name>
</gene>
<keyword evidence="2" id="KW-1185">Reference proteome</keyword>
<dbReference type="EMBL" id="JAEFBJ010000001">
    <property type="protein sequence ID" value="KAG7657025.1"/>
    <property type="molecule type" value="Genomic_DNA"/>
</dbReference>
<proteinExistence type="predicted"/>
<dbReference type="OrthoDB" id="1123258at2759"/>
<protein>
    <submittedName>
        <fullName evidence="1">Uncharacterized protein</fullName>
    </submittedName>
</protein>
<dbReference type="Proteomes" id="UP000694251">
    <property type="component" value="Chromosome 1"/>
</dbReference>
<evidence type="ECO:0000313" key="2">
    <source>
        <dbReference type="Proteomes" id="UP000694251"/>
    </source>
</evidence>
<evidence type="ECO:0000313" key="1">
    <source>
        <dbReference type="EMBL" id="KAG7657025.1"/>
    </source>
</evidence>
<name>A0A8T2HAX0_ARASU</name>
<dbReference type="AlphaFoldDB" id="A0A8T2HAX0"/>
<organism evidence="1 2">
    <name type="scientific">Arabidopsis suecica</name>
    <name type="common">Swedish thale-cress</name>
    <name type="synonym">Cardaminopsis suecica</name>
    <dbReference type="NCBI Taxonomy" id="45249"/>
    <lineage>
        <taxon>Eukaryota</taxon>
        <taxon>Viridiplantae</taxon>
        <taxon>Streptophyta</taxon>
        <taxon>Embryophyta</taxon>
        <taxon>Tracheophyta</taxon>
        <taxon>Spermatophyta</taxon>
        <taxon>Magnoliopsida</taxon>
        <taxon>eudicotyledons</taxon>
        <taxon>Gunneridae</taxon>
        <taxon>Pentapetalae</taxon>
        <taxon>rosids</taxon>
        <taxon>malvids</taxon>
        <taxon>Brassicales</taxon>
        <taxon>Brassicaceae</taxon>
        <taxon>Camelineae</taxon>
        <taxon>Arabidopsis</taxon>
    </lineage>
</organism>
<reference evidence="1 2" key="1">
    <citation type="submission" date="2020-12" db="EMBL/GenBank/DDBJ databases">
        <title>Concerted genomic and epigenomic changes stabilize Arabidopsis allopolyploids.</title>
        <authorList>
            <person name="Chen Z."/>
        </authorList>
    </citation>
    <scope>NUCLEOTIDE SEQUENCE [LARGE SCALE GENOMIC DNA]</scope>
    <source>
        <strain evidence="1">As9502</strain>
        <tissue evidence="1">Leaf</tissue>
    </source>
</reference>
<accession>A0A8T2HAX0</accession>
<sequence>MKIKHWDRWLASLKDDDYLKNIEAIKLYLAVMSIYEPDLLDEYMIDDDFHPMISRLKNVTLDVTSARFKELYITESKMNYARDELDGAMIISKTLTKSDIVGNVALPKAQVMSVLTRMNGVTDEGLDNGFEVQVHDIISPPRTVIARGKPPHLTTICFPISSIFLTNIGSAYQIMKFSPTAPNPLHMLAIVAHEAHPWDQHIKRPLLHIEVSFSFVLKFVTIVNEQLKKKQLLRDMRYAVAATRELLPSLMNDY</sequence>
<comment type="caution">
    <text evidence="1">The sequence shown here is derived from an EMBL/GenBank/DDBJ whole genome shotgun (WGS) entry which is preliminary data.</text>
</comment>